<reference evidence="2" key="1">
    <citation type="submission" date="2021-01" db="EMBL/GenBank/DDBJ databases">
        <authorList>
            <person name="Corre E."/>
            <person name="Pelletier E."/>
            <person name="Niang G."/>
            <person name="Scheremetjew M."/>
            <person name="Finn R."/>
            <person name="Kale V."/>
            <person name="Holt S."/>
            <person name="Cochrane G."/>
            <person name="Meng A."/>
            <person name="Brown T."/>
            <person name="Cohen L."/>
        </authorList>
    </citation>
    <scope>NUCLEOTIDE SEQUENCE</scope>
    <source>
        <strain evidence="2">379</strain>
    </source>
</reference>
<proteinExistence type="predicted"/>
<feature type="region of interest" description="Disordered" evidence="1">
    <location>
        <begin position="113"/>
        <end position="135"/>
    </location>
</feature>
<feature type="compositionally biased region" description="Low complexity" evidence="1">
    <location>
        <begin position="40"/>
        <end position="51"/>
    </location>
</feature>
<name>A0A7S3RP33_EMIHU</name>
<feature type="region of interest" description="Disordered" evidence="1">
    <location>
        <begin position="40"/>
        <end position="76"/>
    </location>
</feature>
<evidence type="ECO:0000313" key="2">
    <source>
        <dbReference type="EMBL" id="CAE0529718.1"/>
    </source>
</evidence>
<protein>
    <submittedName>
        <fullName evidence="2">Uncharacterized protein</fullName>
    </submittedName>
</protein>
<dbReference type="EMBL" id="HBIR01007450">
    <property type="protein sequence ID" value="CAE0529718.1"/>
    <property type="molecule type" value="Transcribed_RNA"/>
</dbReference>
<sequence length="135" mass="13971">MRVPMVGRQHPWALKCAASACSEVRAYLLGDAWRGPDAPSLPSFGSSSFGAPPGGGGDGASGSIAHAAEEQRGEVHSAALRSLQHYGTCADARLDPRGVLDSVFYACLADTAPFKRGAPQPHTEPMPAAVAEAEK</sequence>
<gene>
    <name evidence="2" type="ORF">EHUX00137_LOCUS5087</name>
</gene>
<evidence type="ECO:0000256" key="1">
    <source>
        <dbReference type="SAM" id="MobiDB-lite"/>
    </source>
</evidence>
<dbReference type="AlphaFoldDB" id="A0A7S3RP33"/>
<accession>A0A7S3RP33</accession>
<organism evidence="2">
    <name type="scientific">Emiliania huxleyi</name>
    <name type="common">Coccolithophore</name>
    <name type="synonym">Pontosphaera huxleyi</name>
    <dbReference type="NCBI Taxonomy" id="2903"/>
    <lineage>
        <taxon>Eukaryota</taxon>
        <taxon>Haptista</taxon>
        <taxon>Haptophyta</taxon>
        <taxon>Prymnesiophyceae</taxon>
        <taxon>Isochrysidales</taxon>
        <taxon>Noelaerhabdaceae</taxon>
        <taxon>Emiliania</taxon>
    </lineage>
</organism>